<dbReference type="InterPro" id="IPR023213">
    <property type="entry name" value="CAT-like_dom_sf"/>
</dbReference>
<dbReference type="PANTHER" id="PTHR38474:SF1">
    <property type="entry name" value="SLR0299 PROTEIN"/>
    <property type="match status" value="1"/>
</dbReference>
<gene>
    <name evidence="1" type="ORF">MM59RIKEN_24730</name>
</gene>
<reference evidence="1" key="1">
    <citation type="submission" date="2020-09" db="EMBL/GenBank/DDBJ databases">
        <title>New species isolated from human feces.</title>
        <authorList>
            <person name="Kitahara M."/>
            <person name="Shigeno Y."/>
            <person name="Shime M."/>
            <person name="Matsumoto Y."/>
            <person name="Nakamura S."/>
            <person name="Motooka D."/>
            <person name="Fukuoka S."/>
            <person name="Nishikawa H."/>
            <person name="Benno Y."/>
        </authorList>
    </citation>
    <scope>NUCLEOTIDE SEQUENCE</scope>
    <source>
        <strain evidence="1">MM59</strain>
    </source>
</reference>
<dbReference type="KEGG" id="pfaa:MM59RIKEN_24730"/>
<dbReference type="SUPFAM" id="SSF52777">
    <property type="entry name" value="CoA-dependent acyltransferases"/>
    <property type="match status" value="1"/>
</dbReference>
<proteinExistence type="predicted"/>
<sequence>MGCRIVEMSQDPRKEQFAYFRSLANPYVGVTVELDVTELAAWSGQTGTSFFLAVLYAAVRAANSVPELRRRIRGEQVVEYDCCPSSHTVALPDGTYCYCRLWADAPFAEFLPYASAEQERAKYAPSLEEGDAESPFFLSCVPWFSYTALTQPTPSPADSNPRITWGRYQKRGDRLLLPVTLLANHALADGIHLARFYARLEEEVRLLAAGTSL</sequence>
<protein>
    <submittedName>
        <fullName evidence="1">Chloramphenicol acetyltransferase</fullName>
    </submittedName>
</protein>
<dbReference type="PANTHER" id="PTHR38474">
    <property type="entry name" value="SLR0299 PROTEIN"/>
    <property type="match status" value="1"/>
</dbReference>
<dbReference type="AlphaFoldDB" id="A0A810QB10"/>
<name>A0A810QB10_9FIRM</name>
<dbReference type="Proteomes" id="UP000679848">
    <property type="component" value="Chromosome"/>
</dbReference>
<organism evidence="1 2">
    <name type="scientific">Pusillibacter faecalis</name>
    <dbReference type="NCBI Taxonomy" id="2714358"/>
    <lineage>
        <taxon>Bacteria</taxon>
        <taxon>Bacillati</taxon>
        <taxon>Bacillota</taxon>
        <taxon>Clostridia</taxon>
        <taxon>Eubacteriales</taxon>
        <taxon>Oscillospiraceae</taxon>
        <taxon>Pusillibacter</taxon>
    </lineage>
</organism>
<dbReference type="Pfam" id="PF00302">
    <property type="entry name" value="CAT"/>
    <property type="match status" value="1"/>
</dbReference>
<dbReference type="GO" id="GO:0008811">
    <property type="term" value="F:chloramphenicol O-acetyltransferase activity"/>
    <property type="evidence" value="ECO:0007669"/>
    <property type="project" value="InterPro"/>
</dbReference>
<dbReference type="Gene3D" id="3.30.559.10">
    <property type="entry name" value="Chloramphenicol acetyltransferase-like domain"/>
    <property type="match status" value="1"/>
</dbReference>
<dbReference type="EMBL" id="AP023420">
    <property type="protein sequence ID" value="BCK85154.1"/>
    <property type="molecule type" value="Genomic_DNA"/>
</dbReference>
<evidence type="ECO:0000313" key="2">
    <source>
        <dbReference type="Proteomes" id="UP000679848"/>
    </source>
</evidence>
<accession>A0A810QB10</accession>
<evidence type="ECO:0000313" key="1">
    <source>
        <dbReference type="EMBL" id="BCK85154.1"/>
    </source>
</evidence>
<dbReference type="RefSeq" id="WP_187030427.1">
    <property type="nucleotide sequence ID" value="NZ_AP023420.1"/>
</dbReference>
<dbReference type="InterPro" id="IPR001707">
    <property type="entry name" value="Cmp_AcTrfase"/>
</dbReference>
<keyword evidence="2" id="KW-1185">Reference proteome</keyword>
<dbReference type="SMART" id="SM01059">
    <property type="entry name" value="CAT"/>
    <property type="match status" value="1"/>
</dbReference>